<evidence type="ECO:0000313" key="2">
    <source>
        <dbReference type="Proteomes" id="UP001519310"/>
    </source>
</evidence>
<proteinExistence type="predicted"/>
<dbReference type="Gene3D" id="1.25.40.10">
    <property type="entry name" value="Tetratricopeptide repeat domain"/>
    <property type="match status" value="2"/>
</dbReference>
<organism evidence="1 2">
    <name type="scientific">Streptomyces avidinii</name>
    <dbReference type="NCBI Taxonomy" id="1895"/>
    <lineage>
        <taxon>Bacteria</taxon>
        <taxon>Bacillati</taxon>
        <taxon>Actinomycetota</taxon>
        <taxon>Actinomycetes</taxon>
        <taxon>Kitasatosporales</taxon>
        <taxon>Streptomycetaceae</taxon>
        <taxon>Streptomyces</taxon>
    </lineage>
</organism>
<accession>A0ABS4LBQ6</accession>
<dbReference type="RefSeq" id="WP_189972484.1">
    <property type="nucleotide sequence ID" value="NZ_BMVL01000011.1"/>
</dbReference>
<dbReference type="Proteomes" id="UP001519310">
    <property type="component" value="Unassembled WGS sequence"/>
</dbReference>
<evidence type="ECO:0000313" key="1">
    <source>
        <dbReference type="EMBL" id="MBP2039498.1"/>
    </source>
</evidence>
<dbReference type="InterPro" id="IPR011990">
    <property type="entry name" value="TPR-like_helical_dom_sf"/>
</dbReference>
<gene>
    <name evidence="1" type="ORF">J2Z77_005331</name>
</gene>
<dbReference type="SUPFAM" id="SSF48452">
    <property type="entry name" value="TPR-like"/>
    <property type="match status" value="2"/>
</dbReference>
<keyword evidence="2" id="KW-1185">Reference proteome</keyword>
<dbReference type="EMBL" id="JAGGLQ010000012">
    <property type="protein sequence ID" value="MBP2039498.1"/>
    <property type="molecule type" value="Genomic_DNA"/>
</dbReference>
<name>A0ABS4LBQ6_STRAV</name>
<protein>
    <submittedName>
        <fullName evidence="1">Tetratricopeptide (TPR) repeat protein</fullName>
    </submittedName>
</protein>
<comment type="caution">
    <text evidence="1">The sequence shown here is derived from an EMBL/GenBank/DDBJ whole genome shotgun (WGS) entry which is preliminary data.</text>
</comment>
<sequence length="1002" mass="108307">MTTLTREEIVRGLAENRETPNGAVRNAHAEALAGAAEASGDRALFREALDNLINAYLYSAESPKILVPFARLLQEYDKDPGAFSEWEAHALFWQFKWVATAISDAPGIPLESATGWLDEMERRYRIAGYSERPVREAEMWFADAIGEDERAERAFRRWLAADRDDMSDCRACELNGQGQYAVLHGNDAEALELWRPVLYGDLTCAEEPHRLLATSLLPLLRLGRTDEARSHHLRGYRMARGNESLLPSVGKHIEFCALTGNEPRGLEILVEHSAHVAPLANLDDRLAFHGGILVLLRRLKELGHGQTPAVPYDGSPRTVAELYEVLYPGCLDIARQFDARNGTARVSDRFLARVGREPLVGELPLGVRSAKLPQTAAPARVRASVPASVASGPVSAPDGFAELVERARRARDLSHPATDALWAEVAVRVDALPEVDPLVRADLADQRALAAARSGAGEAPQLLTAVRDDYRALGRAERAALAELRLAGVAAQSEAAPVEVRALLRGALRAAETLDTSEPLRARRIALAELSAIRIESYLRSVETADGDDHHDHHGVLAAELTEFVSAHKGVLADLVAEAEEMLGRVTLAQGDPERAVPLLAASASRAVAAGRPWQAVDPLVLRAGVLLSLDRPEEAEAAARSALEHAAEVTDAEVQGVARLTLADILLRRGDAAAESAEHALASSHWFDRAGLTADSGAQARLLLARAYAGNGRNAEAAEVLQSALADLLEHGDQQAVSVREFLGDLLRRLNEPRPAAEQYLLAAEIAKGWEDPRPQAGLAQSAADTLSDAGLALESVAAYERALELHRLTGDAPVAEVRVLRSVAWLGLREEVTAETVSGARKRMAEAAEVLEAALATQPGVPELCSELAQTWHQLAQVLDRYVNANEQSDEAEVGALGDGGSQPATRLDGAAVDALRLEEIELWDRAARGYAELGPDHLRDRFQCLNNAAWTEQERGDAQAGAARVSALIDEVRALPEDDVPDWVLPSAERLLARLNEGE</sequence>
<reference evidence="1 2" key="1">
    <citation type="submission" date="2021-03" db="EMBL/GenBank/DDBJ databases">
        <title>Genomic Encyclopedia of Type Strains, Phase IV (KMG-IV): sequencing the most valuable type-strain genomes for metagenomic binning, comparative biology and taxonomic classification.</title>
        <authorList>
            <person name="Goeker M."/>
        </authorList>
    </citation>
    <scope>NUCLEOTIDE SEQUENCE [LARGE SCALE GENOMIC DNA]</scope>
    <source>
        <strain evidence="1 2">DSM 40526</strain>
    </source>
</reference>